<dbReference type="AlphaFoldDB" id="A0A0S2IRW6"/>
<gene>
    <name evidence="1" type="ORF">LBBP_02136</name>
</gene>
<organism evidence="1">
    <name type="scientific">Leptospira borgpetersenii serovar Ballum</name>
    <dbReference type="NCBI Taxonomy" id="280505"/>
    <lineage>
        <taxon>Bacteria</taxon>
        <taxon>Pseudomonadati</taxon>
        <taxon>Spirochaetota</taxon>
        <taxon>Spirochaetia</taxon>
        <taxon>Leptospirales</taxon>
        <taxon>Leptospiraceae</taxon>
        <taxon>Leptospira</taxon>
    </lineage>
</organism>
<reference evidence="1 2" key="1">
    <citation type="journal article" date="2015" name="PLoS Negl. Trop. Dis.">
        <title>Distribution of Plasmids in Distinct Leptospira Pathogenic Species.</title>
        <authorList>
            <person name="Wang Y."/>
            <person name="Zhuang X."/>
            <person name="Zhong Y."/>
            <person name="Zhang C."/>
            <person name="Zhang Y."/>
            <person name="Zeng L."/>
            <person name="Zhu Y."/>
            <person name="He P."/>
            <person name="Dong K."/>
            <person name="Pal U."/>
            <person name="Guo X."/>
            <person name="Qin J."/>
        </authorList>
    </citation>
    <scope>NUCLEOTIDE SEQUENCE [LARGE SCALE GENOMIC DNA]</scope>
    <source>
        <strain evidence="1 2">56604</strain>
    </source>
</reference>
<sequence>MLKENIEIFFFRNENHIEKEDIKFESPKIRGSNSILLRFVTYYSAA</sequence>
<evidence type="ECO:0000313" key="1">
    <source>
        <dbReference type="EMBL" id="ALO26398.1"/>
    </source>
</evidence>
<dbReference type="PATRIC" id="fig|280505.15.peg.2091"/>
<dbReference type="Proteomes" id="UP000058857">
    <property type="component" value="Chromosome 1"/>
</dbReference>
<dbReference type="EMBL" id="CP012029">
    <property type="protein sequence ID" value="ALO26398.1"/>
    <property type="molecule type" value="Genomic_DNA"/>
</dbReference>
<name>A0A0S2IRW6_LEPBO</name>
<proteinExistence type="predicted"/>
<protein>
    <submittedName>
        <fullName evidence="1">Uncharacterized protein</fullName>
    </submittedName>
</protein>
<evidence type="ECO:0000313" key="2">
    <source>
        <dbReference type="Proteomes" id="UP000058857"/>
    </source>
</evidence>
<accession>A0A0S2IRW6</accession>